<evidence type="ECO:0000313" key="1">
    <source>
        <dbReference type="EMBL" id="KAI4456831.1"/>
    </source>
</evidence>
<gene>
    <name evidence="1" type="ORF">MML48_8g00015590</name>
</gene>
<sequence length="368" mass="42099">MPFYPRKVNMTGAHLHPTHKISTNDNMEPTPTTSKTIQTLHRFNTEYCSDSVEWCPHKPHQHIFVCANYHLLSSNENKDQERIGRILLFSIDPDALQLLQTINTPGILDQKWCHNKINGYSILGVVNAKNTIEVYKLLFSNKNKLCGVKLELLSQFKITGNDTVTSETLILALDWSSGKYDSETPEIICSDSSGDVHRLKLQNDKIELCGDDSLFLQFDSRTGELPVATNKSHQAGVTSIHSNAKIEYLLATGSYDSNLRLWDIRNIKRPKNEFKMAETLWRLKWNPRNEHLLLAACMLGGVHIINTREDIQVVESYYEHKNLSYGADWCFLDQNESKQFGDNTKYLVASCSFYDHLLCVWLSKNLSE</sequence>
<keyword evidence="1" id="KW-0489">Methyltransferase</keyword>
<dbReference type="Proteomes" id="UP001056778">
    <property type="component" value="Chromosome 8"/>
</dbReference>
<reference evidence="1" key="1">
    <citation type="submission" date="2022-04" db="EMBL/GenBank/DDBJ databases">
        <title>Chromosome-scale genome assembly of Holotrichia oblita Faldermann.</title>
        <authorList>
            <person name="Rongchong L."/>
        </authorList>
    </citation>
    <scope>NUCLEOTIDE SEQUENCE</scope>
    <source>
        <strain evidence="1">81SQS9</strain>
    </source>
</reference>
<dbReference type="EMBL" id="CM043022">
    <property type="protein sequence ID" value="KAI4456831.1"/>
    <property type="molecule type" value="Genomic_DNA"/>
</dbReference>
<organism evidence="1 2">
    <name type="scientific">Holotrichia oblita</name>
    <name type="common">Chafer beetle</name>
    <dbReference type="NCBI Taxonomy" id="644536"/>
    <lineage>
        <taxon>Eukaryota</taxon>
        <taxon>Metazoa</taxon>
        <taxon>Ecdysozoa</taxon>
        <taxon>Arthropoda</taxon>
        <taxon>Hexapoda</taxon>
        <taxon>Insecta</taxon>
        <taxon>Pterygota</taxon>
        <taxon>Neoptera</taxon>
        <taxon>Endopterygota</taxon>
        <taxon>Coleoptera</taxon>
        <taxon>Polyphaga</taxon>
        <taxon>Scarabaeiformia</taxon>
        <taxon>Scarabaeidae</taxon>
        <taxon>Melolonthinae</taxon>
        <taxon>Holotrichia</taxon>
    </lineage>
</organism>
<protein>
    <submittedName>
        <fullName evidence="1">Diphthine methyltransferase</fullName>
    </submittedName>
</protein>
<accession>A0ACB9SQE7</accession>
<keyword evidence="2" id="KW-1185">Reference proteome</keyword>
<evidence type="ECO:0000313" key="2">
    <source>
        <dbReference type="Proteomes" id="UP001056778"/>
    </source>
</evidence>
<comment type="caution">
    <text evidence="1">The sequence shown here is derived from an EMBL/GenBank/DDBJ whole genome shotgun (WGS) entry which is preliminary data.</text>
</comment>
<name>A0ACB9SQE7_HOLOL</name>
<proteinExistence type="predicted"/>
<keyword evidence="1" id="KW-0808">Transferase</keyword>